<name>A0A833TU82_JUGRE</name>
<evidence type="ECO:0000259" key="2">
    <source>
        <dbReference type="Pfam" id="PF13976"/>
    </source>
</evidence>
<accession>A0A833TU82</accession>
<feature type="domain" description="GAG-pre-integrase" evidence="2">
    <location>
        <begin position="433"/>
        <end position="499"/>
    </location>
</feature>
<evidence type="ECO:0000313" key="5">
    <source>
        <dbReference type="Proteomes" id="UP000619265"/>
    </source>
</evidence>
<evidence type="ECO:0000256" key="1">
    <source>
        <dbReference type="SAM" id="MobiDB-lite"/>
    </source>
</evidence>
<dbReference type="Gramene" id="Jr14_11040_p1">
    <property type="protein sequence ID" value="cds.Jr14_11040_p1"/>
    <property type="gene ID" value="Jr14_11040"/>
</dbReference>
<protein>
    <recommendedName>
        <fullName evidence="6">GAG-pre-integrase domain-containing protein</fullName>
    </recommendedName>
</protein>
<dbReference type="PANTHER" id="PTHR47481:SF10">
    <property type="entry name" value="COPIA-LIKE POLYPROTEIN_RETROTRANSPOSON"/>
    <property type="match status" value="1"/>
</dbReference>
<feature type="region of interest" description="Disordered" evidence="1">
    <location>
        <begin position="212"/>
        <end position="259"/>
    </location>
</feature>
<comment type="caution">
    <text evidence="4">The sequence shown here is derived from an EMBL/GenBank/DDBJ whole genome shotgun (WGS) entry which is preliminary data.</text>
</comment>
<dbReference type="Pfam" id="PF13976">
    <property type="entry name" value="gag_pre-integrs"/>
    <property type="match status" value="1"/>
</dbReference>
<feature type="domain" description="Retrovirus-related Pol polyprotein from transposon TNT 1-94-like beta-barrel" evidence="3">
    <location>
        <begin position="323"/>
        <end position="399"/>
    </location>
</feature>
<reference evidence="4" key="1">
    <citation type="submission" date="2015-10" db="EMBL/GenBank/DDBJ databases">
        <authorList>
            <person name="Martinez-Garcia P.J."/>
            <person name="Crepeau M.W."/>
            <person name="Puiu D."/>
            <person name="Gonzalez-Ibeas D."/>
            <person name="Whalen J."/>
            <person name="Stevens K."/>
            <person name="Paul R."/>
            <person name="Butterfield T."/>
            <person name="Britton M."/>
            <person name="Reagan R."/>
            <person name="Chakraborty S."/>
            <person name="Walawage S.L."/>
            <person name="Vasquez-Gross H.A."/>
            <person name="Cardeno C."/>
            <person name="Famula R."/>
            <person name="Pratt K."/>
            <person name="Kuruganti S."/>
            <person name="Aradhya M.K."/>
            <person name="Leslie C.A."/>
            <person name="Dandekar A.M."/>
            <person name="Salzberg S.L."/>
            <person name="Wegrzyn J.L."/>
            <person name="Langley C.H."/>
            <person name="Neale D.B."/>
        </authorList>
    </citation>
    <scope>NUCLEOTIDE SEQUENCE</scope>
    <source>
        <tissue evidence="4">Leaves</tissue>
    </source>
</reference>
<dbReference type="InterPro" id="IPR054722">
    <property type="entry name" value="PolX-like_BBD"/>
</dbReference>
<dbReference type="Pfam" id="PF14223">
    <property type="entry name" value="Retrotran_gag_2"/>
    <property type="match status" value="1"/>
</dbReference>
<proteinExistence type="predicted"/>
<feature type="compositionally biased region" description="Polar residues" evidence="1">
    <location>
        <begin position="212"/>
        <end position="230"/>
    </location>
</feature>
<organism evidence="4 5">
    <name type="scientific">Juglans regia</name>
    <name type="common">English walnut</name>
    <dbReference type="NCBI Taxonomy" id="51240"/>
    <lineage>
        <taxon>Eukaryota</taxon>
        <taxon>Viridiplantae</taxon>
        <taxon>Streptophyta</taxon>
        <taxon>Embryophyta</taxon>
        <taxon>Tracheophyta</taxon>
        <taxon>Spermatophyta</taxon>
        <taxon>Magnoliopsida</taxon>
        <taxon>eudicotyledons</taxon>
        <taxon>Gunneridae</taxon>
        <taxon>Pentapetalae</taxon>
        <taxon>rosids</taxon>
        <taxon>fabids</taxon>
        <taxon>Fagales</taxon>
        <taxon>Juglandaceae</taxon>
        <taxon>Juglans</taxon>
    </lineage>
</organism>
<dbReference type="Pfam" id="PF22936">
    <property type="entry name" value="Pol_BBD"/>
    <property type="match status" value="1"/>
</dbReference>
<evidence type="ECO:0000259" key="3">
    <source>
        <dbReference type="Pfam" id="PF22936"/>
    </source>
</evidence>
<dbReference type="EMBL" id="LIHL02000014">
    <property type="protein sequence ID" value="KAF5446922.1"/>
    <property type="molecule type" value="Genomic_DNA"/>
</dbReference>
<evidence type="ECO:0008006" key="6">
    <source>
        <dbReference type="Google" id="ProtNLM"/>
    </source>
</evidence>
<reference evidence="4" key="2">
    <citation type="submission" date="2020-03" db="EMBL/GenBank/DDBJ databases">
        <title>Walnut 2.0.</title>
        <authorList>
            <person name="Marrano A."/>
            <person name="Britton M."/>
            <person name="Zimin A.V."/>
            <person name="Zaini P.A."/>
            <person name="Workman R."/>
            <person name="Puiu D."/>
            <person name="Bianco L."/>
            <person name="Allen B.J."/>
            <person name="Troggio M."/>
            <person name="Leslie C.A."/>
            <person name="Timp W."/>
            <person name="Dendekar A."/>
            <person name="Salzberg S.L."/>
            <person name="Neale D.B."/>
        </authorList>
    </citation>
    <scope>NUCLEOTIDE SEQUENCE</scope>
    <source>
        <tissue evidence="4">Leaves</tissue>
    </source>
</reference>
<dbReference type="PANTHER" id="PTHR47481">
    <property type="match status" value="1"/>
</dbReference>
<gene>
    <name evidence="4" type="ORF">F2P56_032517</name>
</gene>
<feature type="compositionally biased region" description="Low complexity" evidence="1">
    <location>
        <begin position="249"/>
        <end position="259"/>
    </location>
</feature>
<dbReference type="AlphaFoldDB" id="A0A833TU82"/>
<dbReference type="InterPro" id="IPR025724">
    <property type="entry name" value="GAG-pre-integrase_dom"/>
</dbReference>
<evidence type="ECO:0000313" key="4">
    <source>
        <dbReference type="EMBL" id="KAF5446922.1"/>
    </source>
</evidence>
<sequence length="507" mass="56205">MDLHPPTSSALSTPNSSVVSSFSHIVTTKLTTENFPLWKVQISAYLRGHDIFQYVDGSLLCPPKVLSNQTTVNPAYSAWKRTDQLVLGILFSSLSDSVVSHVLTATTSHELWNSLASHSQAKQFQTHFQLANLTRGDQSITSYFGKVRALADILVVTGSLLNDQDFVSYLLTELGPSYESFITSVTTRAEPITSHELFQLLLVHESRISHNTRSFSSTEPTVNLTTSGGHNQRGKSFTRGGHFGRNGRGRSNFNNRGGRTYSYPISNNQSYSSNNHPTCQVCTKPGHVALQCRHRFNHSYQYEAPPSFSANFTTSNSYSDGNWYPDSAATHHITNNLQNLNLSSESYTDGDQIRVGDGTALPIQNIGDSNLFSASSSFKLRNLLHVPLITKNLVSVHKFCTDNRCFFEFHASHFSVKDTLTGKLLLTGTNHNGLYVFPSAPVSSSPSTHIGERTSVAQWHRRLGHPSLTLVSRILHQKCLKFSPKDKDFMCSDCPLAKSHQQSFKPS</sequence>
<dbReference type="Proteomes" id="UP000619265">
    <property type="component" value="Unassembled WGS sequence"/>
</dbReference>